<dbReference type="InterPro" id="IPR036388">
    <property type="entry name" value="WH-like_DNA-bd_sf"/>
</dbReference>
<feature type="domain" description="Helix-turn-helix type 11" evidence="1">
    <location>
        <begin position="9"/>
        <end position="60"/>
    </location>
</feature>
<feature type="domain" description="WYL" evidence="2">
    <location>
        <begin position="142"/>
        <end position="210"/>
    </location>
</feature>
<keyword evidence="5" id="KW-1185">Reference proteome</keyword>
<keyword evidence="4" id="KW-0238">DNA-binding</keyword>
<dbReference type="InterPro" id="IPR036390">
    <property type="entry name" value="WH_DNA-bd_sf"/>
</dbReference>
<dbReference type="OrthoDB" id="9767131at2"/>
<dbReference type="PANTHER" id="PTHR34580:SF1">
    <property type="entry name" value="PROTEIN PAFC"/>
    <property type="match status" value="1"/>
</dbReference>
<evidence type="ECO:0000259" key="3">
    <source>
        <dbReference type="Pfam" id="PF25583"/>
    </source>
</evidence>
<gene>
    <name evidence="4" type="ORF">SAMN05444406_10324</name>
</gene>
<name>A0A1I5SRL4_9FIRM</name>
<dbReference type="InterPro" id="IPR026881">
    <property type="entry name" value="WYL_dom"/>
</dbReference>
<dbReference type="Pfam" id="PF08279">
    <property type="entry name" value="HTH_11"/>
    <property type="match status" value="1"/>
</dbReference>
<sequence length="329" mass="37943">MSKLSQCLKIIALLQTRQMLSTREIAEILGITPRNVKAYIEYLKRAGVPIQGMTGRGGGYYLSDNYYFDVPKLDEGEYSALMLAEKLLTHKNGFPLANELQTAVAKIRCALGDTVVNVFPLPTDELMLSLGKVDLRDNVNKILTTIYMAIKQRKRIRILYYTPARDEKKVREVDPYAMIYREGSWYLIGYCHLREQIRTFKLVRIEHIEILDTSFVYPCDFSVKEYMSNIFSVIEGEEYDVEIRFFHPASVWVREKRWLPNQQIKVLEDGSIIFKAKVKGLIDIKRWVLSFGKLAVVQKPEELVGSIREELEGMADLYGGRSCEKEGED</sequence>
<evidence type="ECO:0000313" key="5">
    <source>
        <dbReference type="Proteomes" id="UP000198577"/>
    </source>
</evidence>
<dbReference type="EMBL" id="FOXR01000003">
    <property type="protein sequence ID" value="SFP73365.1"/>
    <property type="molecule type" value="Genomic_DNA"/>
</dbReference>
<dbReference type="InterPro" id="IPR013196">
    <property type="entry name" value="HTH_11"/>
</dbReference>
<dbReference type="InterPro" id="IPR051534">
    <property type="entry name" value="CBASS_pafABC_assoc_protein"/>
</dbReference>
<evidence type="ECO:0000313" key="4">
    <source>
        <dbReference type="EMBL" id="SFP73365.1"/>
    </source>
</evidence>
<dbReference type="STRING" id="937334.SAMN05444406_10324"/>
<dbReference type="InterPro" id="IPR057727">
    <property type="entry name" value="WCX_dom"/>
</dbReference>
<dbReference type="RefSeq" id="WP_025748694.1">
    <property type="nucleotide sequence ID" value="NZ_FOXR01000003.1"/>
</dbReference>
<dbReference type="PIRSF" id="PIRSF016838">
    <property type="entry name" value="PafC"/>
    <property type="match status" value="1"/>
</dbReference>
<dbReference type="Gene3D" id="1.10.10.10">
    <property type="entry name" value="Winged helix-like DNA-binding domain superfamily/Winged helix DNA-binding domain"/>
    <property type="match status" value="1"/>
</dbReference>
<proteinExistence type="predicted"/>
<dbReference type="PROSITE" id="PS52050">
    <property type="entry name" value="WYL"/>
    <property type="match status" value="1"/>
</dbReference>
<accession>A0A1I5SRL4</accession>
<reference evidence="4 5" key="1">
    <citation type="submission" date="2016-10" db="EMBL/GenBank/DDBJ databases">
        <authorList>
            <person name="de Groot N.N."/>
        </authorList>
    </citation>
    <scope>NUCLEOTIDE SEQUENCE [LARGE SCALE GENOMIC DNA]</scope>
    <source>
        <strain evidence="4 5">DSM 20678</strain>
    </source>
</reference>
<dbReference type="SUPFAM" id="SSF46785">
    <property type="entry name" value="Winged helix' DNA-binding domain"/>
    <property type="match status" value="1"/>
</dbReference>
<evidence type="ECO:0000259" key="1">
    <source>
        <dbReference type="Pfam" id="PF08279"/>
    </source>
</evidence>
<protein>
    <submittedName>
        <fullName evidence="4">Predicted DNA-binding transcriptional regulator YafY, contains an HTH and WYL domains</fullName>
    </submittedName>
</protein>
<dbReference type="PANTHER" id="PTHR34580">
    <property type="match status" value="1"/>
</dbReference>
<evidence type="ECO:0000259" key="2">
    <source>
        <dbReference type="Pfam" id="PF13280"/>
    </source>
</evidence>
<dbReference type="AlphaFoldDB" id="A0A1I5SRL4"/>
<organism evidence="4 5">
    <name type="scientific">Caldicoprobacter faecalis</name>
    <dbReference type="NCBI Taxonomy" id="937334"/>
    <lineage>
        <taxon>Bacteria</taxon>
        <taxon>Bacillati</taxon>
        <taxon>Bacillota</taxon>
        <taxon>Clostridia</taxon>
        <taxon>Caldicoprobacterales</taxon>
        <taxon>Caldicoprobacteraceae</taxon>
        <taxon>Caldicoprobacter</taxon>
    </lineage>
</organism>
<dbReference type="Pfam" id="PF13280">
    <property type="entry name" value="WYL"/>
    <property type="match status" value="1"/>
</dbReference>
<dbReference type="Pfam" id="PF25583">
    <property type="entry name" value="WCX"/>
    <property type="match status" value="1"/>
</dbReference>
<dbReference type="GO" id="GO:0003677">
    <property type="term" value="F:DNA binding"/>
    <property type="evidence" value="ECO:0007669"/>
    <property type="project" value="UniProtKB-KW"/>
</dbReference>
<dbReference type="InterPro" id="IPR028349">
    <property type="entry name" value="PafC-like"/>
</dbReference>
<dbReference type="Proteomes" id="UP000198577">
    <property type="component" value="Unassembled WGS sequence"/>
</dbReference>
<feature type="domain" description="WCX" evidence="3">
    <location>
        <begin position="238"/>
        <end position="315"/>
    </location>
</feature>